<keyword evidence="15" id="KW-1185">Reference proteome</keyword>
<name>A0ABS1QQN0_9GAMM</name>
<dbReference type="RefSeq" id="WP_202083049.1">
    <property type="nucleotide sequence ID" value="NZ_JAERTZ010000013.1"/>
</dbReference>
<keyword evidence="10" id="KW-0961">Cell wall biogenesis/degradation</keyword>
<evidence type="ECO:0000256" key="10">
    <source>
        <dbReference type="ARBA" id="ARBA00023316"/>
    </source>
</evidence>
<keyword evidence="7" id="KW-0479">Metal-binding</keyword>
<dbReference type="SUPFAM" id="SSF55846">
    <property type="entry name" value="N-acetylmuramoyl-L-alanine amidase-like"/>
    <property type="match status" value="1"/>
</dbReference>
<evidence type="ECO:0000313" key="14">
    <source>
        <dbReference type="EMBL" id="MBL1376817.1"/>
    </source>
</evidence>
<evidence type="ECO:0000256" key="2">
    <source>
        <dbReference type="ARBA" id="ARBA00001947"/>
    </source>
</evidence>
<dbReference type="PANTHER" id="PTHR30417:SF4">
    <property type="entry name" value="1,6-ANHYDRO-N-ACETYLMURAMYL-L-ALANINE AMIDASE AMPD"/>
    <property type="match status" value="1"/>
</dbReference>
<keyword evidence="9" id="KW-0862">Zinc</keyword>
<evidence type="ECO:0000256" key="11">
    <source>
        <dbReference type="ARBA" id="ARBA00039257"/>
    </source>
</evidence>
<comment type="catalytic activity">
    <reaction evidence="1">
        <text>Hydrolyzes the link between N-acetylmuramoyl residues and L-amino acid residues in certain cell-wall glycopeptides.</text>
        <dbReference type="EC" id="3.5.1.28"/>
    </reaction>
</comment>
<evidence type="ECO:0000256" key="1">
    <source>
        <dbReference type="ARBA" id="ARBA00001561"/>
    </source>
</evidence>
<comment type="similarity">
    <text evidence="4">Belongs to the N-acetylmuramoyl-L-alanine amidase 2 family.</text>
</comment>
<evidence type="ECO:0000256" key="8">
    <source>
        <dbReference type="ARBA" id="ARBA00022801"/>
    </source>
</evidence>
<organism evidence="14 15">
    <name type="scientific">Zobellella iuensis</name>
    <dbReference type="NCBI Taxonomy" id="2803811"/>
    <lineage>
        <taxon>Bacteria</taxon>
        <taxon>Pseudomonadati</taxon>
        <taxon>Pseudomonadota</taxon>
        <taxon>Gammaproteobacteria</taxon>
        <taxon>Aeromonadales</taxon>
        <taxon>Aeromonadaceae</taxon>
        <taxon>Zobellella</taxon>
    </lineage>
</organism>
<evidence type="ECO:0000256" key="9">
    <source>
        <dbReference type="ARBA" id="ARBA00022833"/>
    </source>
</evidence>
<feature type="domain" description="N-acetylmuramoyl-L-alanine amidase" evidence="13">
    <location>
        <begin position="19"/>
        <end position="169"/>
    </location>
</feature>
<evidence type="ECO:0000313" key="15">
    <source>
        <dbReference type="Proteomes" id="UP000638570"/>
    </source>
</evidence>
<dbReference type="CDD" id="cd06583">
    <property type="entry name" value="PGRP"/>
    <property type="match status" value="1"/>
</dbReference>
<evidence type="ECO:0000256" key="4">
    <source>
        <dbReference type="ARBA" id="ARBA00007553"/>
    </source>
</evidence>
<dbReference type="GO" id="GO:0008745">
    <property type="term" value="F:N-acetylmuramoyl-L-alanine amidase activity"/>
    <property type="evidence" value="ECO:0007669"/>
    <property type="project" value="UniProtKB-EC"/>
</dbReference>
<dbReference type="InterPro" id="IPR036505">
    <property type="entry name" value="Amidase/PGRP_sf"/>
</dbReference>
<accession>A0ABS1QQN0</accession>
<sequence length="184" mass="20484">MSFLLTAPGWLHPARHCVSPHRDERPGNEISLLVVHCISLPPGRFGGPYIDDLFMGRLDPAGDPYFADIHRLRVSAHCLIRRDGELVQYVPFELRAWHAGLSCFAGRDKCNDFSVGIELEGTDTGIYTHAQYQVLAEVSRLLMQAYPAITPERITGHSDIAPGRKTDPGPGFDWARFRAMLTTG</sequence>
<evidence type="ECO:0000256" key="6">
    <source>
        <dbReference type="ARBA" id="ARBA00022490"/>
    </source>
</evidence>
<dbReference type="InterPro" id="IPR051206">
    <property type="entry name" value="NAMLAA_amidase_2"/>
</dbReference>
<comment type="caution">
    <text evidence="14">The sequence shown here is derived from an EMBL/GenBank/DDBJ whole genome shotgun (WGS) entry which is preliminary data.</text>
</comment>
<dbReference type="EC" id="3.5.1.28" evidence="5"/>
<protein>
    <recommendedName>
        <fullName evidence="11">1,6-anhydro-N-acetylmuramyl-L-alanine amidase AmpD</fullName>
        <ecNumber evidence="5">3.5.1.28</ecNumber>
    </recommendedName>
    <alternativeName>
        <fullName evidence="12">N-acetylmuramoyl-L-alanine amidase</fullName>
    </alternativeName>
</protein>
<dbReference type="InterPro" id="IPR002502">
    <property type="entry name" value="Amidase_domain"/>
</dbReference>
<comment type="subcellular location">
    <subcellularLocation>
        <location evidence="3">Cytoplasm</location>
    </subcellularLocation>
</comment>
<keyword evidence="6" id="KW-0963">Cytoplasm</keyword>
<dbReference type="Proteomes" id="UP000638570">
    <property type="component" value="Unassembled WGS sequence"/>
</dbReference>
<comment type="cofactor">
    <cofactor evidence="2">
        <name>Zn(2+)</name>
        <dbReference type="ChEBI" id="CHEBI:29105"/>
    </cofactor>
</comment>
<evidence type="ECO:0000259" key="13">
    <source>
        <dbReference type="SMART" id="SM00644"/>
    </source>
</evidence>
<dbReference type="NCBIfam" id="NF008758">
    <property type="entry name" value="PRK11789.1"/>
    <property type="match status" value="1"/>
</dbReference>
<dbReference type="Pfam" id="PF01510">
    <property type="entry name" value="Amidase_2"/>
    <property type="match status" value="1"/>
</dbReference>
<evidence type="ECO:0000256" key="12">
    <source>
        <dbReference type="ARBA" id="ARBA00042615"/>
    </source>
</evidence>
<evidence type="ECO:0000256" key="7">
    <source>
        <dbReference type="ARBA" id="ARBA00022723"/>
    </source>
</evidence>
<dbReference type="EMBL" id="JAERTZ010000013">
    <property type="protein sequence ID" value="MBL1376817.1"/>
    <property type="molecule type" value="Genomic_DNA"/>
</dbReference>
<dbReference type="PANTHER" id="PTHR30417">
    <property type="entry name" value="N-ACETYLMURAMOYL-L-ALANINE AMIDASE AMID"/>
    <property type="match status" value="1"/>
</dbReference>
<evidence type="ECO:0000256" key="5">
    <source>
        <dbReference type="ARBA" id="ARBA00011901"/>
    </source>
</evidence>
<evidence type="ECO:0000256" key="3">
    <source>
        <dbReference type="ARBA" id="ARBA00004496"/>
    </source>
</evidence>
<reference evidence="15" key="1">
    <citation type="submission" date="2021-01" db="EMBL/GenBank/DDBJ databases">
        <title>Genome public.</title>
        <authorList>
            <person name="Liu C."/>
            <person name="Sun Q."/>
        </authorList>
    </citation>
    <scope>NUCLEOTIDE SEQUENCE [LARGE SCALE GENOMIC DNA]</scope>
    <source>
        <strain evidence="15">CGMCC 1.18722</strain>
    </source>
</reference>
<dbReference type="SMART" id="SM00644">
    <property type="entry name" value="Ami_2"/>
    <property type="match status" value="1"/>
</dbReference>
<dbReference type="Gene3D" id="3.40.80.10">
    <property type="entry name" value="Peptidoglycan recognition protein-like"/>
    <property type="match status" value="1"/>
</dbReference>
<keyword evidence="8 14" id="KW-0378">Hydrolase</keyword>
<gene>
    <name evidence="14" type="primary">ampD</name>
    <name evidence="14" type="ORF">JKV55_05665</name>
</gene>
<proteinExistence type="inferred from homology"/>